<protein>
    <submittedName>
        <fullName evidence="2">Lactate utilization protein</fullName>
    </submittedName>
</protein>
<evidence type="ECO:0000313" key="2">
    <source>
        <dbReference type="EMBL" id="RHE94525.1"/>
    </source>
</evidence>
<organism evidence="2 3">
    <name type="scientific">Bacteroides intestinalis</name>
    <dbReference type="NCBI Taxonomy" id="329854"/>
    <lineage>
        <taxon>Bacteria</taxon>
        <taxon>Pseudomonadati</taxon>
        <taxon>Bacteroidota</taxon>
        <taxon>Bacteroidia</taxon>
        <taxon>Bacteroidales</taxon>
        <taxon>Bacteroidaceae</taxon>
        <taxon>Bacteroides</taxon>
    </lineage>
</organism>
<name>A0A414LIT5_9BACE</name>
<dbReference type="Proteomes" id="UP000285650">
    <property type="component" value="Unassembled WGS sequence"/>
</dbReference>
<accession>A0A414LIT5</accession>
<sequence>MLMAFPEKLIKKLINNGFEVLVAPNVQEAGIIVRSKIEEINPDSVSFGDSISLYATGTIDWMRSQNRYCFIDTFEKNVRFKELIERRRQALVCHTFMTGVNAISASDGALHWLDMIGNRIAPIAFGPRKIIIVAGRNKVVETPEDAYSRIREIAAPRNVARHEVMKTPCSITGKCSDCSSPDRICNERLILHKCHPKGRITLILIDEVLGL</sequence>
<proteinExistence type="predicted"/>
<feature type="domain" description="LUD" evidence="1">
    <location>
        <begin position="7"/>
        <end position="205"/>
    </location>
</feature>
<dbReference type="EMBL" id="QSKV01000002">
    <property type="protein sequence ID" value="RHE94525.1"/>
    <property type="molecule type" value="Genomic_DNA"/>
</dbReference>
<dbReference type="InterPro" id="IPR003741">
    <property type="entry name" value="LUD_dom"/>
</dbReference>
<comment type="caution">
    <text evidence="2">The sequence shown here is derived from an EMBL/GenBank/DDBJ whole genome shotgun (WGS) entry which is preliminary data.</text>
</comment>
<dbReference type="Pfam" id="PF02589">
    <property type="entry name" value="LUD_dom"/>
    <property type="match status" value="1"/>
</dbReference>
<evidence type="ECO:0000259" key="1">
    <source>
        <dbReference type="Pfam" id="PF02589"/>
    </source>
</evidence>
<dbReference type="PANTHER" id="PTHR36179">
    <property type="entry name" value="LUD_DOM DOMAIN-CONTAINING PROTEIN"/>
    <property type="match status" value="1"/>
</dbReference>
<gene>
    <name evidence="2" type="ORF">DW712_04430</name>
</gene>
<dbReference type="AlphaFoldDB" id="A0A414LIT5"/>
<reference evidence="2 3" key="1">
    <citation type="submission" date="2018-08" db="EMBL/GenBank/DDBJ databases">
        <title>A genome reference for cultivated species of the human gut microbiota.</title>
        <authorList>
            <person name="Zou Y."/>
            <person name="Xue W."/>
            <person name="Luo G."/>
        </authorList>
    </citation>
    <scope>NUCLEOTIDE SEQUENCE [LARGE SCALE GENOMIC DNA]</scope>
    <source>
        <strain evidence="2 3">AM27-17</strain>
    </source>
</reference>
<evidence type="ECO:0000313" key="3">
    <source>
        <dbReference type="Proteomes" id="UP000285650"/>
    </source>
</evidence>
<dbReference type="PANTHER" id="PTHR36179:SF2">
    <property type="entry name" value="LUD DOMAIN-CONTAINING PROTEIN"/>
    <property type="match status" value="1"/>
</dbReference>